<dbReference type="PRINTS" id="PR01488">
    <property type="entry name" value="RTXTOXINA"/>
</dbReference>
<evidence type="ECO:0008006" key="11">
    <source>
        <dbReference type="Google" id="ProtNLM"/>
    </source>
</evidence>
<keyword evidence="7" id="KW-0472">Membrane</keyword>
<sequence length="670" mass="66099">MATLTGTDGSDSITGTPEDDEIFAGPDSGPFAANASGAGAGDDFLYGLGGNDKLFAGEGNDYADGGEGNDFLYGDFINEYPHDGGDDFLFGGAGTDRLQGGAGDDILEGGAGNDFIVGGPPSANSRVFYDTARYATATSGVVVDLRITTAQNTVGAGTDTITGVLNLTGSSFDDILTGNNSSNTLIGGLGNDVLDGQGGNDTVSYTDAGGGINGVNVNLALAGAQNTGTAGIDTLIGIEHLIGSAYNDNLTGNDVGNRIDAGAGSDTLNGAGGNDRLDGGGDADSLAGGTGDDTYILADVYLSFSFDTVTENAGAGTDTVEVRRVGKVGSYTLGANVENGRVAGSGAFNLFGNDLGNSLTGNAVANLLDGGAGNDGLFGGDGADVLTGGLGDDDLNGGAGLAQGGDTASYASAAGAVTVDLGLAVYQDTGGAGIDRLVNMENLTGSAFDDTLIGNNLANKFDGGGGVDLVSYAGGATGAVVYLDGTGTNDRDALGDSFVNVENIIGSAAKADRLIGDGANNGFTGLGGNDRLDGGDGKDNLDGGDGDDVLLGRAGADQVTGGLGADIFAFVEKPSAAGGHDRVMDFEHGIDQLQVDASQFQGGLVAGGTVTLRTGSDPGTVGLAGGTFLYDTDDGYLRYDMDGAGAASAVLLWVLQGVPSLTASDFLIVA</sequence>
<dbReference type="GO" id="GO:0090729">
    <property type="term" value="F:toxin activity"/>
    <property type="evidence" value="ECO:0007669"/>
    <property type="project" value="UniProtKB-KW"/>
</dbReference>
<dbReference type="PANTHER" id="PTHR38340">
    <property type="entry name" value="S-LAYER PROTEIN"/>
    <property type="match status" value="1"/>
</dbReference>
<accession>A0A418WDT6</accession>
<organism evidence="9 10">
    <name type="scientific">Oleomonas cavernae</name>
    <dbReference type="NCBI Taxonomy" id="2320859"/>
    <lineage>
        <taxon>Bacteria</taxon>
        <taxon>Pseudomonadati</taxon>
        <taxon>Pseudomonadota</taxon>
        <taxon>Alphaproteobacteria</taxon>
        <taxon>Acetobacterales</taxon>
        <taxon>Acetobacteraceae</taxon>
        <taxon>Oleomonas</taxon>
    </lineage>
</organism>
<keyword evidence="6" id="KW-0843">Virulence</keyword>
<evidence type="ECO:0000313" key="10">
    <source>
        <dbReference type="Proteomes" id="UP000284605"/>
    </source>
</evidence>
<dbReference type="AlphaFoldDB" id="A0A418WDT6"/>
<dbReference type="InterPro" id="IPR018511">
    <property type="entry name" value="Hemolysin-typ_Ca-bd_CS"/>
</dbReference>
<evidence type="ECO:0000256" key="4">
    <source>
        <dbReference type="ARBA" id="ARBA00022656"/>
    </source>
</evidence>
<dbReference type="InterPro" id="IPR003995">
    <property type="entry name" value="RTX_toxin_determinant-A"/>
</dbReference>
<evidence type="ECO:0000256" key="5">
    <source>
        <dbReference type="ARBA" id="ARBA00022737"/>
    </source>
</evidence>
<dbReference type="Proteomes" id="UP000284605">
    <property type="component" value="Unassembled WGS sequence"/>
</dbReference>
<keyword evidence="4" id="KW-0800">Toxin</keyword>
<gene>
    <name evidence="9" type="ORF">D3874_14975</name>
</gene>
<proteinExistence type="predicted"/>
<feature type="region of interest" description="Disordered" evidence="8">
    <location>
        <begin position="1"/>
        <end position="30"/>
    </location>
</feature>
<comment type="subcellular location">
    <subcellularLocation>
        <location evidence="1">Membrane</location>
    </subcellularLocation>
    <subcellularLocation>
        <location evidence="2">Secreted</location>
    </subcellularLocation>
</comment>
<dbReference type="GO" id="GO:0005576">
    <property type="term" value="C:extracellular region"/>
    <property type="evidence" value="ECO:0007669"/>
    <property type="project" value="UniProtKB-SubCell"/>
</dbReference>
<dbReference type="PANTHER" id="PTHR38340:SF1">
    <property type="entry name" value="S-LAYER PROTEIN"/>
    <property type="match status" value="1"/>
</dbReference>
<evidence type="ECO:0000256" key="8">
    <source>
        <dbReference type="SAM" id="MobiDB-lite"/>
    </source>
</evidence>
<evidence type="ECO:0000256" key="3">
    <source>
        <dbReference type="ARBA" id="ARBA00022525"/>
    </source>
</evidence>
<evidence type="ECO:0000256" key="6">
    <source>
        <dbReference type="ARBA" id="ARBA00023026"/>
    </source>
</evidence>
<evidence type="ECO:0000256" key="1">
    <source>
        <dbReference type="ARBA" id="ARBA00004370"/>
    </source>
</evidence>
<dbReference type="InterPro" id="IPR050557">
    <property type="entry name" value="RTX_toxin/Mannuronan_C5-epim"/>
</dbReference>
<reference evidence="9 10" key="1">
    <citation type="submission" date="2018-09" db="EMBL/GenBank/DDBJ databases">
        <authorList>
            <person name="Zhu H."/>
        </authorList>
    </citation>
    <scope>NUCLEOTIDE SEQUENCE [LARGE SCALE GENOMIC DNA]</scope>
    <source>
        <strain evidence="9 10">K1W22B-8</strain>
    </source>
</reference>
<keyword evidence="3" id="KW-0964">Secreted</keyword>
<keyword evidence="5" id="KW-0677">Repeat</keyword>
<dbReference type="InterPro" id="IPR011049">
    <property type="entry name" value="Serralysin-like_metalloprot_C"/>
</dbReference>
<keyword evidence="10" id="KW-1185">Reference proteome</keyword>
<comment type="caution">
    <text evidence="9">The sequence shown here is derived from an EMBL/GenBank/DDBJ whole genome shotgun (WGS) entry which is preliminary data.</text>
</comment>
<evidence type="ECO:0000256" key="2">
    <source>
        <dbReference type="ARBA" id="ARBA00004613"/>
    </source>
</evidence>
<name>A0A418WDT6_9PROT</name>
<dbReference type="GO" id="GO:0016020">
    <property type="term" value="C:membrane"/>
    <property type="evidence" value="ECO:0007669"/>
    <property type="project" value="UniProtKB-SubCell"/>
</dbReference>
<protein>
    <recommendedName>
        <fullName evidence="11">Calcium-binding protein</fullName>
    </recommendedName>
</protein>
<dbReference type="SUPFAM" id="SSF51120">
    <property type="entry name" value="beta-Roll"/>
    <property type="match status" value="5"/>
</dbReference>
<dbReference type="EMBL" id="QYUK01000011">
    <property type="protein sequence ID" value="RJF88158.1"/>
    <property type="molecule type" value="Genomic_DNA"/>
</dbReference>
<dbReference type="PRINTS" id="PR00313">
    <property type="entry name" value="CABNDNGRPT"/>
</dbReference>
<evidence type="ECO:0000313" key="9">
    <source>
        <dbReference type="EMBL" id="RJF88158.1"/>
    </source>
</evidence>
<feature type="compositionally biased region" description="Low complexity" evidence="8">
    <location>
        <begin position="1"/>
        <end position="16"/>
    </location>
</feature>
<dbReference type="Gene3D" id="2.150.10.10">
    <property type="entry name" value="Serralysin-like metalloprotease, C-terminal"/>
    <property type="match status" value="7"/>
</dbReference>
<dbReference type="InterPro" id="IPR001343">
    <property type="entry name" value="Hemolysn_Ca-bd"/>
</dbReference>
<dbReference type="PROSITE" id="PS00330">
    <property type="entry name" value="HEMOLYSIN_CALCIUM"/>
    <property type="match status" value="5"/>
</dbReference>
<dbReference type="OrthoDB" id="7272448at2"/>
<dbReference type="RefSeq" id="WP_119778794.1">
    <property type="nucleotide sequence ID" value="NZ_QYUK01000011.1"/>
</dbReference>
<dbReference type="GO" id="GO:0005509">
    <property type="term" value="F:calcium ion binding"/>
    <property type="evidence" value="ECO:0007669"/>
    <property type="project" value="InterPro"/>
</dbReference>
<evidence type="ECO:0000256" key="7">
    <source>
        <dbReference type="ARBA" id="ARBA00023136"/>
    </source>
</evidence>
<dbReference type="Pfam" id="PF00353">
    <property type="entry name" value="HemolysinCabind"/>
    <property type="match status" value="8"/>
</dbReference>